<evidence type="ECO:0000313" key="1">
    <source>
        <dbReference type="EMBL" id="VNQ72973.1"/>
    </source>
</evidence>
<gene>
    <name evidence="1" type="ORF">SAMEA2658751_00610</name>
</gene>
<dbReference type="InterPro" id="IPR036412">
    <property type="entry name" value="HAD-like_sf"/>
</dbReference>
<dbReference type="Pfam" id="PF08282">
    <property type="entry name" value="Hydrolase_3"/>
    <property type="match status" value="1"/>
</dbReference>
<keyword evidence="1" id="KW-0378">Hydrolase</keyword>
<dbReference type="SUPFAM" id="SSF56784">
    <property type="entry name" value="HAD-like"/>
    <property type="match status" value="1"/>
</dbReference>
<dbReference type="Gene3D" id="3.40.50.1000">
    <property type="entry name" value="HAD superfamily/HAD-like"/>
    <property type="match status" value="1"/>
</dbReference>
<protein>
    <submittedName>
        <fullName evidence="1">HAD superfamily hydrolase</fullName>
    </submittedName>
</protein>
<accession>A0A4J2F4I9</accession>
<name>A0A4J2F4I9_STREE</name>
<proteinExistence type="predicted"/>
<dbReference type="AlphaFoldDB" id="A0A4J2F4I9"/>
<reference evidence="1" key="1">
    <citation type="submission" date="2019-04" db="EMBL/GenBank/DDBJ databases">
        <authorList>
            <consortium name="Pathogen Informatics"/>
        </authorList>
    </citation>
    <scope>NUCLEOTIDE SEQUENCE</scope>
    <source>
        <strain evidence="1">GPSC79</strain>
    </source>
</reference>
<organism evidence="1">
    <name type="scientific">Streptococcus pneumoniae</name>
    <dbReference type="NCBI Taxonomy" id="1313"/>
    <lineage>
        <taxon>Bacteria</taxon>
        <taxon>Bacillati</taxon>
        <taxon>Bacillota</taxon>
        <taxon>Bacilli</taxon>
        <taxon>Lactobacillales</taxon>
        <taxon>Streptococcaceae</taxon>
        <taxon>Streptococcus</taxon>
    </lineage>
</organism>
<dbReference type="GO" id="GO:0016787">
    <property type="term" value="F:hydrolase activity"/>
    <property type="evidence" value="ECO:0007669"/>
    <property type="project" value="UniProtKB-KW"/>
</dbReference>
<dbReference type="EMBL" id="CAATIP010000004">
    <property type="protein sequence ID" value="VNQ72973.1"/>
    <property type="molecule type" value="Genomic_DNA"/>
</dbReference>
<dbReference type="InterPro" id="IPR023214">
    <property type="entry name" value="HAD_sf"/>
</dbReference>
<sequence length="45" mass="5265">MKKIIFLDVDGTIVDYDNHIPDSAKIAIQQSRKKWTLSIPLHWTK</sequence>